<dbReference type="Gene3D" id="3.90.940.20">
    <property type="entry name" value="RPB5-like RNA polymerase subunit"/>
    <property type="match status" value="1"/>
</dbReference>
<evidence type="ECO:0000259" key="2">
    <source>
        <dbReference type="Pfam" id="PF01191"/>
    </source>
</evidence>
<dbReference type="PANTHER" id="PTHR10535">
    <property type="entry name" value="DNA-DIRECTED RNA POLYMERASES I, II, AND III SUBUNIT RPABC1"/>
    <property type="match status" value="1"/>
</dbReference>
<dbReference type="SUPFAM" id="SSF55287">
    <property type="entry name" value="RPB5-like RNA polymerase subunit"/>
    <property type="match status" value="1"/>
</dbReference>
<evidence type="ECO:0000256" key="1">
    <source>
        <dbReference type="ARBA" id="ARBA00023163"/>
    </source>
</evidence>
<keyword evidence="1" id="KW-0804">Transcription</keyword>
<dbReference type="GO" id="GO:0005666">
    <property type="term" value="C:RNA polymerase III complex"/>
    <property type="evidence" value="ECO:0007669"/>
    <property type="project" value="TreeGrafter"/>
</dbReference>
<dbReference type="SUPFAM" id="SSF53036">
    <property type="entry name" value="Eukaryotic RPB5 N-terminal domain"/>
    <property type="match status" value="1"/>
</dbReference>
<dbReference type="InterPro" id="IPR000783">
    <property type="entry name" value="RNA_pol_subH/Rpb5_C"/>
</dbReference>
<gene>
    <name evidence="3" type="ORF">BDK51DRAFT_22178</name>
</gene>
<dbReference type="Proteomes" id="UP000269721">
    <property type="component" value="Unassembled WGS sequence"/>
</dbReference>
<dbReference type="GO" id="GO:0005736">
    <property type="term" value="C:RNA polymerase I complex"/>
    <property type="evidence" value="ECO:0007669"/>
    <property type="project" value="TreeGrafter"/>
</dbReference>
<dbReference type="OrthoDB" id="248779at2759"/>
<dbReference type="PANTHER" id="PTHR10535:SF0">
    <property type="entry name" value="DNA-DIRECTED RNA POLYMERASES I, II, AND III SUBUNIT RPABC1"/>
    <property type="match status" value="1"/>
</dbReference>
<protein>
    <recommendedName>
        <fullName evidence="2">RNA polymerase subunit H/Rpb5 C-terminal domain-containing protein</fullName>
    </recommendedName>
</protein>
<dbReference type="EMBL" id="KZ993851">
    <property type="protein sequence ID" value="RKO94615.1"/>
    <property type="molecule type" value="Genomic_DNA"/>
</dbReference>
<dbReference type="GO" id="GO:0003677">
    <property type="term" value="F:DNA binding"/>
    <property type="evidence" value="ECO:0007669"/>
    <property type="project" value="InterPro"/>
</dbReference>
<name>A0A4P9WQF4_9FUNG</name>
<dbReference type="GO" id="GO:0005665">
    <property type="term" value="C:RNA polymerase II, core complex"/>
    <property type="evidence" value="ECO:0007669"/>
    <property type="project" value="TreeGrafter"/>
</dbReference>
<keyword evidence="4" id="KW-1185">Reference proteome</keyword>
<proteinExistence type="predicted"/>
<sequence>MIVYFLKEDRIGTKHITKIYNMITRRISHCILVYPKPISLAAETYLEKTHEDTIESFVEDHLLVNITKNRLMPIYYFLTDTEKDIFYKTSCLPDSQRPRISINNPVCRYYEIQPGDVHHSKKQHAGKYVSCCVCN</sequence>
<dbReference type="InterPro" id="IPR036710">
    <property type="entry name" value="RNA_pol_Rpb5_N_sf"/>
</dbReference>
<dbReference type="GO" id="GO:0042797">
    <property type="term" value="P:tRNA transcription by RNA polymerase III"/>
    <property type="evidence" value="ECO:0007669"/>
    <property type="project" value="TreeGrafter"/>
</dbReference>
<dbReference type="Pfam" id="PF01191">
    <property type="entry name" value="RNA_pol_Rpb5_C"/>
    <property type="match status" value="1"/>
</dbReference>
<dbReference type="InterPro" id="IPR014381">
    <property type="entry name" value="Arch_Rpo5/euc_Rpb5"/>
</dbReference>
<dbReference type="InterPro" id="IPR035913">
    <property type="entry name" value="RPB5-like_sf"/>
</dbReference>
<feature type="domain" description="RNA polymerase subunit H/Rpb5 C-terminal" evidence="2">
    <location>
        <begin position="64"/>
        <end position="128"/>
    </location>
</feature>
<dbReference type="Gene3D" id="3.40.1340.10">
    <property type="entry name" value="RNA polymerase, Rpb5, N-terminal domain"/>
    <property type="match status" value="1"/>
</dbReference>
<reference evidence="4" key="1">
    <citation type="journal article" date="2018" name="Nat. Microbiol.">
        <title>Leveraging single-cell genomics to expand the fungal tree of life.</title>
        <authorList>
            <person name="Ahrendt S.R."/>
            <person name="Quandt C.A."/>
            <person name="Ciobanu D."/>
            <person name="Clum A."/>
            <person name="Salamov A."/>
            <person name="Andreopoulos B."/>
            <person name="Cheng J.F."/>
            <person name="Woyke T."/>
            <person name="Pelin A."/>
            <person name="Henrissat B."/>
            <person name="Reynolds N.K."/>
            <person name="Benny G.L."/>
            <person name="Smith M.E."/>
            <person name="James T.Y."/>
            <person name="Grigoriev I.V."/>
        </authorList>
    </citation>
    <scope>NUCLEOTIDE SEQUENCE [LARGE SCALE GENOMIC DNA]</scope>
</reference>
<dbReference type="AlphaFoldDB" id="A0A4P9WQF4"/>
<organism evidence="3 4">
    <name type="scientific">Blyttiomyces helicus</name>
    <dbReference type="NCBI Taxonomy" id="388810"/>
    <lineage>
        <taxon>Eukaryota</taxon>
        <taxon>Fungi</taxon>
        <taxon>Fungi incertae sedis</taxon>
        <taxon>Chytridiomycota</taxon>
        <taxon>Chytridiomycota incertae sedis</taxon>
        <taxon>Chytridiomycetes</taxon>
        <taxon>Chytridiomycetes incertae sedis</taxon>
        <taxon>Blyttiomyces</taxon>
    </lineage>
</organism>
<dbReference type="GO" id="GO:0006366">
    <property type="term" value="P:transcription by RNA polymerase II"/>
    <property type="evidence" value="ECO:0007669"/>
    <property type="project" value="TreeGrafter"/>
</dbReference>
<evidence type="ECO:0000313" key="4">
    <source>
        <dbReference type="Proteomes" id="UP000269721"/>
    </source>
</evidence>
<dbReference type="GO" id="GO:0006362">
    <property type="term" value="P:transcription elongation by RNA polymerase I"/>
    <property type="evidence" value="ECO:0007669"/>
    <property type="project" value="TreeGrafter"/>
</dbReference>
<dbReference type="GO" id="GO:0003899">
    <property type="term" value="F:DNA-directed RNA polymerase activity"/>
    <property type="evidence" value="ECO:0007669"/>
    <property type="project" value="InterPro"/>
</dbReference>
<evidence type="ECO:0000313" key="3">
    <source>
        <dbReference type="EMBL" id="RKO94615.1"/>
    </source>
</evidence>
<accession>A0A4P9WQF4</accession>